<feature type="region of interest" description="Disordered" evidence="1">
    <location>
        <begin position="72"/>
        <end position="106"/>
    </location>
</feature>
<reference evidence="2 3" key="1">
    <citation type="journal article" date="2018" name="Mol. Biol. Evol.">
        <title>Analysis of the draft genome of the red seaweed Gracilariopsis chorda provides insights into genome size evolution in Rhodophyta.</title>
        <authorList>
            <person name="Lee J."/>
            <person name="Yang E.C."/>
            <person name="Graf L."/>
            <person name="Yang J.H."/>
            <person name="Qiu H."/>
            <person name="Zel Zion U."/>
            <person name="Chan C.X."/>
            <person name="Stephens T.G."/>
            <person name="Weber A.P.M."/>
            <person name="Boo G.H."/>
            <person name="Boo S.M."/>
            <person name="Kim K.M."/>
            <person name="Shin Y."/>
            <person name="Jung M."/>
            <person name="Lee S.J."/>
            <person name="Yim H.S."/>
            <person name="Lee J.H."/>
            <person name="Bhattacharya D."/>
            <person name="Yoon H.S."/>
        </authorList>
    </citation>
    <scope>NUCLEOTIDE SEQUENCE [LARGE SCALE GENOMIC DNA]</scope>
    <source>
        <strain evidence="2 3">SKKU-2015</strain>
        <tissue evidence="2">Whole body</tissue>
    </source>
</reference>
<dbReference type="EMBL" id="NBIV01000031">
    <property type="protein sequence ID" value="PXF46903.1"/>
    <property type="molecule type" value="Genomic_DNA"/>
</dbReference>
<comment type="caution">
    <text evidence="2">The sequence shown here is derived from an EMBL/GenBank/DDBJ whole genome shotgun (WGS) entry which is preliminary data.</text>
</comment>
<dbReference type="OrthoDB" id="10592050at2759"/>
<gene>
    <name evidence="2" type="ORF">BWQ96_03241</name>
</gene>
<protein>
    <submittedName>
        <fullName evidence="2">Uncharacterized protein</fullName>
    </submittedName>
</protein>
<dbReference type="Proteomes" id="UP000247409">
    <property type="component" value="Unassembled WGS sequence"/>
</dbReference>
<keyword evidence="3" id="KW-1185">Reference proteome</keyword>
<proteinExistence type="predicted"/>
<accession>A0A2V3IXW2</accession>
<sequence>MPPQPHPSSIHFIALPTTRTTINDLVQRSHELLSRTDPYPLPPDVSRSLAADLCCAAAMLLIEPTAIIPHPLNVHPRPPTPPSPSPTSVRPLSPKPPLFNRPTSPQAAQKQLAARITHVQMLLQCITFSLSQTLNIRNLLLSQREKLGLVSPTGATPDRLPTAQMLAFKNVSQFAANFIDHFLHELKPIHDMQLNRIRALQILHQNLTNLPRTTAQGTSFQSLILETEDEIRSQTKHITVAYCAASAPAELLTDAQTKRTPRDAPSVLRNLALNSQARPMLHNVPPPLQLRSDVQPVPQASVLNQMVLDHAPFLEDYHVQQALQSAHAARRRQ</sequence>
<feature type="compositionally biased region" description="Pro residues" evidence="1">
    <location>
        <begin position="76"/>
        <end position="85"/>
    </location>
</feature>
<evidence type="ECO:0000313" key="3">
    <source>
        <dbReference type="Proteomes" id="UP000247409"/>
    </source>
</evidence>
<evidence type="ECO:0000313" key="2">
    <source>
        <dbReference type="EMBL" id="PXF46903.1"/>
    </source>
</evidence>
<evidence type="ECO:0000256" key="1">
    <source>
        <dbReference type="SAM" id="MobiDB-lite"/>
    </source>
</evidence>
<name>A0A2V3IXW2_9FLOR</name>
<organism evidence="2 3">
    <name type="scientific">Gracilariopsis chorda</name>
    <dbReference type="NCBI Taxonomy" id="448386"/>
    <lineage>
        <taxon>Eukaryota</taxon>
        <taxon>Rhodophyta</taxon>
        <taxon>Florideophyceae</taxon>
        <taxon>Rhodymeniophycidae</taxon>
        <taxon>Gracilariales</taxon>
        <taxon>Gracilariaceae</taxon>
        <taxon>Gracilariopsis</taxon>
    </lineage>
</organism>
<dbReference type="AlphaFoldDB" id="A0A2V3IXW2"/>